<sequence>MVNAATFHEMSPTMAVHSSDNARSFLQNRGLKTNRPEQKLKKHLNIQTTNKIIRETLDHQIWRAWTIQIHCCEHVDTTCLNAYIDHVEYILHESFQPSRIVVTQAPYLLKQEGWGEFELGIVFHLLDGTMQSTVEAPDEQVWSFGITPTIPSRPSKSLFTSKSRVSVEDIKGIDLEELTTCLESLDGNDLRSVYDIFSKFDTRDMSIVELKDEIWFDIFGLEHNLVWQLWDFCQMLKLRNASPGKDNDNDIQVTPSTTPEQDPPLPSSKDSN</sequence>
<dbReference type="AlphaFoldDB" id="A0A077X1G7"/>
<gene>
    <name evidence="5" type="ORF">LRAMOSA05522</name>
</gene>
<reference evidence="5" key="1">
    <citation type="journal article" date="2014" name="Genome Announc.">
        <title>De novo whole-genome sequence and genome annotation of Lichtheimia ramosa.</title>
        <authorList>
            <person name="Linde J."/>
            <person name="Schwartze V."/>
            <person name="Binder U."/>
            <person name="Lass-Florl C."/>
            <person name="Voigt K."/>
            <person name="Horn F."/>
        </authorList>
    </citation>
    <scope>NUCLEOTIDE SEQUENCE</scope>
    <source>
        <strain evidence="5">JMRC FSU:6197</strain>
    </source>
</reference>
<dbReference type="Gene3D" id="2.60.40.1970">
    <property type="entry name" value="YEATS domain"/>
    <property type="match status" value="1"/>
</dbReference>
<organism evidence="5">
    <name type="scientific">Lichtheimia ramosa</name>
    <dbReference type="NCBI Taxonomy" id="688394"/>
    <lineage>
        <taxon>Eukaryota</taxon>
        <taxon>Fungi</taxon>
        <taxon>Fungi incertae sedis</taxon>
        <taxon>Mucoromycota</taxon>
        <taxon>Mucoromycotina</taxon>
        <taxon>Mucoromycetes</taxon>
        <taxon>Mucorales</taxon>
        <taxon>Lichtheimiaceae</taxon>
        <taxon>Lichtheimia</taxon>
    </lineage>
</organism>
<evidence type="ECO:0000256" key="2">
    <source>
        <dbReference type="PROSITE-ProRule" id="PRU00376"/>
    </source>
</evidence>
<dbReference type="EMBL" id="LK023379">
    <property type="protein sequence ID" value="CDS13344.1"/>
    <property type="molecule type" value="Genomic_DNA"/>
</dbReference>
<feature type="domain" description="YEATS" evidence="4">
    <location>
        <begin position="34"/>
        <end position="185"/>
    </location>
</feature>
<evidence type="ECO:0000259" key="4">
    <source>
        <dbReference type="PROSITE" id="PS51037"/>
    </source>
</evidence>
<keyword evidence="1 2" id="KW-0539">Nucleus</keyword>
<evidence type="ECO:0000256" key="3">
    <source>
        <dbReference type="SAM" id="MobiDB-lite"/>
    </source>
</evidence>
<evidence type="ECO:0000256" key="1">
    <source>
        <dbReference type="ARBA" id="ARBA00023242"/>
    </source>
</evidence>
<name>A0A077X1G7_9FUNG</name>
<dbReference type="InterPro" id="IPR055129">
    <property type="entry name" value="YEATS_dom"/>
</dbReference>
<dbReference type="PROSITE" id="PS51037">
    <property type="entry name" value="YEATS"/>
    <property type="match status" value="1"/>
</dbReference>
<dbReference type="GO" id="GO:0005634">
    <property type="term" value="C:nucleus"/>
    <property type="evidence" value="ECO:0007669"/>
    <property type="project" value="UniProtKB-SubCell"/>
</dbReference>
<protein>
    <recommendedName>
        <fullName evidence="4">YEATS domain-containing protein</fullName>
    </recommendedName>
</protein>
<feature type="compositionally biased region" description="Polar residues" evidence="3">
    <location>
        <begin position="250"/>
        <end position="260"/>
    </location>
</feature>
<dbReference type="Pfam" id="PF03366">
    <property type="entry name" value="YEATS"/>
    <property type="match status" value="1"/>
</dbReference>
<comment type="subcellular location">
    <subcellularLocation>
        <location evidence="2">Nucleus</location>
    </subcellularLocation>
</comment>
<accession>A0A077X1G7</accession>
<feature type="region of interest" description="Disordered" evidence="3">
    <location>
        <begin position="243"/>
        <end position="272"/>
    </location>
</feature>
<proteinExistence type="predicted"/>
<evidence type="ECO:0000313" key="5">
    <source>
        <dbReference type="EMBL" id="CDS13344.1"/>
    </source>
</evidence>
<dbReference type="InterPro" id="IPR038704">
    <property type="entry name" value="YEAST_sf"/>
</dbReference>
<dbReference type="OrthoDB" id="1741717at2759"/>